<gene>
    <name evidence="7" type="primary">pcl</name>
    <name evidence="7" type="ORF">CKO45_12840</name>
</gene>
<dbReference type="SUPFAM" id="SSF56801">
    <property type="entry name" value="Acetyl-CoA synthetase-like"/>
    <property type="match status" value="1"/>
</dbReference>
<dbReference type="Pfam" id="PF00501">
    <property type="entry name" value="AMP-binding"/>
    <property type="match status" value="1"/>
</dbReference>
<dbReference type="InterPro" id="IPR042099">
    <property type="entry name" value="ANL_N_sf"/>
</dbReference>
<sequence>MPPRLPLSDEAILRILRSCLAAELTAQGRRIPAADAAGWTADLPLGEAGLALDSLEKLACAAAANALFQLHETGIEDHLLAAPDLAGWVAVVRAALAEGTSGLTFLTSGSTGARQPCPHPMARLLAEGTAWAAEFAGTRRIIAQVPAHHIYGFLFTALLPDLLGVPVLDARALAPGRLLREMAPGDLLVGFPTGLAALLTTLGAARLPVGDPPGLAVVSSTAPLPAATHAGLLAAGARQVTEVYGSSETAGIARRTAPDAAFRLLPWWRPGAAGDTASVIEAATGAEIALPDRCAWQADGGLRLLGRKDRAVQVGGMNVFPARVAETLRGHPLVAECAVRLDATLAEPRLKAFVVPAPGADPAWLAAELEAWTRRTLPAPERPVRFAIGPALPAAELGKATDWDAAA</sequence>
<evidence type="ECO:0000256" key="3">
    <source>
        <dbReference type="ARBA" id="ARBA00022598"/>
    </source>
</evidence>
<dbReference type="PANTHER" id="PTHR43767">
    <property type="entry name" value="LONG-CHAIN-FATTY-ACID--COA LIGASE"/>
    <property type="match status" value="1"/>
</dbReference>
<dbReference type="EC" id="6.2.1.12" evidence="4"/>
<dbReference type="InterPro" id="IPR025110">
    <property type="entry name" value="AMP-bd_C"/>
</dbReference>
<evidence type="ECO:0000259" key="6">
    <source>
        <dbReference type="Pfam" id="PF13193"/>
    </source>
</evidence>
<dbReference type="RefSeq" id="WP_133220469.1">
    <property type="nucleotide sequence ID" value="NZ_NRSG01000084.1"/>
</dbReference>
<evidence type="ECO:0000313" key="7">
    <source>
        <dbReference type="EMBL" id="MBK1659120.1"/>
    </source>
</evidence>
<dbReference type="PANTHER" id="PTHR43767:SF8">
    <property type="entry name" value="LONG-CHAIN-FATTY-ACID--COA LIGASE"/>
    <property type="match status" value="1"/>
</dbReference>
<keyword evidence="8" id="KW-1185">Reference proteome</keyword>
<dbReference type="Gene3D" id="3.40.50.12780">
    <property type="entry name" value="N-terminal domain of ligase-like"/>
    <property type="match status" value="1"/>
</dbReference>
<feature type="domain" description="AMP-binding enzyme C-terminal" evidence="6">
    <location>
        <begin position="326"/>
        <end position="399"/>
    </location>
</feature>
<organism evidence="7 8">
    <name type="scientific">Paracraurococcus ruber</name>
    <dbReference type="NCBI Taxonomy" id="77675"/>
    <lineage>
        <taxon>Bacteria</taxon>
        <taxon>Pseudomonadati</taxon>
        <taxon>Pseudomonadota</taxon>
        <taxon>Alphaproteobacteria</taxon>
        <taxon>Acetobacterales</taxon>
        <taxon>Roseomonadaceae</taxon>
        <taxon>Paracraurococcus</taxon>
    </lineage>
</organism>
<accession>A0ABS1CXS0</accession>
<protein>
    <recommendedName>
        <fullName evidence="4">4-coumarate--CoA ligase</fullName>
        <ecNumber evidence="4">6.2.1.12</ecNumber>
    </recommendedName>
</protein>
<evidence type="ECO:0000256" key="4">
    <source>
        <dbReference type="NCBIfam" id="TIGR02372"/>
    </source>
</evidence>
<evidence type="ECO:0000256" key="2">
    <source>
        <dbReference type="ARBA" id="ARBA00005005"/>
    </source>
</evidence>
<name>A0ABS1CXS0_9PROT</name>
<dbReference type="Proteomes" id="UP000697995">
    <property type="component" value="Unassembled WGS sequence"/>
</dbReference>
<dbReference type="GO" id="GO:0016874">
    <property type="term" value="F:ligase activity"/>
    <property type="evidence" value="ECO:0007669"/>
    <property type="project" value="UniProtKB-KW"/>
</dbReference>
<dbReference type="Pfam" id="PF13193">
    <property type="entry name" value="AMP-binding_C"/>
    <property type="match status" value="1"/>
</dbReference>
<dbReference type="InterPro" id="IPR045851">
    <property type="entry name" value="AMP-bd_C_sf"/>
</dbReference>
<comment type="subcellular location">
    <subcellularLocation>
        <location evidence="1">Membrane</location>
        <topology evidence="1">Peripheral membrane protein</topology>
    </subcellularLocation>
</comment>
<feature type="domain" description="AMP-dependent synthetase/ligase" evidence="5">
    <location>
        <begin position="106"/>
        <end position="256"/>
    </location>
</feature>
<dbReference type="InterPro" id="IPR000873">
    <property type="entry name" value="AMP-dep_synth/lig_dom"/>
</dbReference>
<dbReference type="InterPro" id="IPR012743">
    <property type="entry name" value="4_coum_CoA_lig"/>
</dbReference>
<dbReference type="InterPro" id="IPR050237">
    <property type="entry name" value="ATP-dep_AMP-bd_enzyme"/>
</dbReference>
<dbReference type="EMBL" id="NRSG01000084">
    <property type="protein sequence ID" value="MBK1659120.1"/>
    <property type="molecule type" value="Genomic_DNA"/>
</dbReference>
<proteinExistence type="predicted"/>
<dbReference type="Gene3D" id="3.30.300.30">
    <property type="match status" value="1"/>
</dbReference>
<evidence type="ECO:0000313" key="8">
    <source>
        <dbReference type="Proteomes" id="UP000697995"/>
    </source>
</evidence>
<evidence type="ECO:0000256" key="1">
    <source>
        <dbReference type="ARBA" id="ARBA00004170"/>
    </source>
</evidence>
<comment type="pathway">
    <text evidence="2">Lipid metabolism; fatty acid beta-oxidation.</text>
</comment>
<comment type="caution">
    <text evidence="7">The sequence shown here is derived from an EMBL/GenBank/DDBJ whole genome shotgun (WGS) entry which is preliminary data.</text>
</comment>
<reference evidence="7 8" key="1">
    <citation type="journal article" date="2020" name="Microorganisms">
        <title>Osmotic Adaptation and Compatible Solute Biosynthesis of Phototrophic Bacteria as Revealed from Genome Analyses.</title>
        <authorList>
            <person name="Imhoff J.F."/>
            <person name="Rahn T."/>
            <person name="Kunzel S."/>
            <person name="Keller A."/>
            <person name="Neulinger S.C."/>
        </authorList>
    </citation>
    <scope>NUCLEOTIDE SEQUENCE [LARGE SCALE GENOMIC DNA]</scope>
    <source>
        <strain evidence="7 8">DSM 15382</strain>
    </source>
</reference>
<evidence type="ECO:0000259" key="5">
    <source>
        <dbReference type="Pfam" id="PF00501"/>
    </source>
</evidence>
<keyword evidence="3 7" id="KW-0436">Ligase</keyword>
<dbReference type="NCBIfam" id="TIGR02372">
    <property type="entry name" value="4_coum_CoA_lig"/>
    <property type="match status" value="1"/>
</dbReference>